<feature type="region of interest" description="Disordered" evidence="3">
    <location>
        <begin position="1"/>
        <end position="27"/>
    </location>
</feature>
<dbReference type="HOGENOM" id="CLU_051638_7_2_5"/>
<dbReference type="PANTHER" id="PTHR23416:SF23">
    <property type="entry name" value="ACETYLTRANSFERASE C18B11.09C-RELATED"/>
    <property type="match status" value="1"/>
</dbReference>
<protein>
    <recommendedName>
        <fullName evidence="6">Acetyltransferase</fullName>
    </recommendedName>
</protein>
<organism evidence="4 5">
    <name type="scientific">Parvularcula bermudensis (strain ATCC BAA-594 / HTCC2503 / KCTC 12087)</name>
    <dbReference type="NCBI Taxonomy" id="314260"/>
    <lineage>
        <taxon>Bacteria</taxon>
        <taxon>Pseudomonadati</taxon>
        <taxon>Pseudomonadota</taxon>
        <taxon>Alphaproteobacteria</taxon>
        <taxon>Parvularculales</taxon>
        <taxon>Parvularculaceae</taxon>
        <taxon>Parvularcula</taxon>
    </lineage>
</organism>
<evidence type="ECO:0000313" key="5">
    <source>
        <dbReference type="Proteomes" id="UP000001302"/>
    </source>
</evidence>
<keyword evidence="5" id="KW-1185">Reference proteome</keyword>
<evidence type="ECO:0000256" key="1">
    <source>
        <dbReference type="ARBA" id="ARBA00007274"/>
    </source>
</evidence>
<dbReference type="RefSeq" id="WP_013301286.1">
    <property type="nucleotide sequence ID" value="NC_014414.1"/>
</dbReference>
<dbReference type="PANTHER" id="PTHR23416">
    <property type="entry name" value="SIALIC ACID SYNTHASE-RELATED"/>
    <property type="match status" value="1"/>
</dbReference>
<dbReference type="Gene3D" id="2.160.10.10">
    <property type="entry name" value="Hexapeptide repeat proteins"/>
    <property type="match status" value="1"/>
</dbReference>
<feature type="compositionally biased region" description="Low complexity" evidence="3">
    <location>
        <begin position="14"/>
        <end position="23"/>
    </location>
</feature>
<dbReference type="InterPro" id="IPR011004">
    <property type="entry name" value="Trimer_LpxA-like_sf"/>
</dbReference>
<dbReference type="GO" id="GO:0005829">
    <property type="term" value="C:cytosol"/>
    <property type="evidence" value="ECO:0007669"/>
    <property type="project" value="TreeGrafter"/>
</dbReference>
<dbReference type="OrthoDB" id="9815592at2"/>
<gene>
    <name evidence="4" type="ordered locus">PB2503_11324</name>
</gene>
<name>E0TC54_PARBH</name>
<evidence type="ECO:0008006" key="6">
    <source>
        <dbReference type="Google" id="ProtNLM"/>
    </source>
</evidence>
<dbReference type="SUPFAM" id="SSF51161">
    <property type="entry name" value="Trimeric LpxA-like enzymes"/>
    <property type="match status" value="1"/>
</dbReference>
<dbReference type="KEGG" id="pbr:PB2503_11324"/>
<dbReference type="AlphaFoldDB" id="E0TC54"/>
<dbReference type="InterPro" id="IPR051159">
    <property type="entry name" value="Hexapeptide_acetyltransf"/>
</dbReference>
<proteinExistence type="inferred from homology"/>
<accession>E0TC54</accession>
<dbReference type="STRING" id="314260.PB2503_11324"/>
<sequence>MGVEPLKREREEVPVTPTTVRPTLTPPPSIGNKLRRLAFQLAWAVFARWTPAPLHAWRCRILRLFGAQIAGGAAVYPDVTIWAPWNLQLAAGACLGPGVDCYNVAQVSIGRDTTVSQRTYICTASHDHRDPAFPLVTAPVQIGAKGWLAAEAFVGPGVEIGEGVVAAARSVIVRSVPAWTVVAGNPAHSVATRPPF</sequence>
<comment type="similarity">
    <text evidence="1">Belongs to the transferase hexapeptide repeat family.</text>
</comment>
<evidence type="ECO:0000256" key="3">
    <source>
        <dbReference type="SAM" id="MobiDB-lite"/>
    </source>
</evidence>
<evidence type="ECO:0000256" key="2">
    <source>
        <dbReference type="ARBA" id="ARBA00022679"/>
    </source>
</evidence>
<dbReference type="CDD" id="cd05825">
    <property type="entry name" value="LbH_wcaF_like"/>
    <property type="match status" value="1"/>
</dbReference>
<dbReference type="Proteomes" id="UP000001302">
    <property type="component" value="Chromosome"/>
</dbReference>
<reference evidence="5" key="1">
    <citation type="submission" date="2010-08" db="EMBL/GenBank/DDBJ databases">
        <title>Genome sequence of Parvularcula bermudensis HTCC2503.</title>
        <authorList>
            <person name="Kang D.-M."/>
            <person name="Oh H.-M."/>
            <person name="Cho J.-C."/>
        </authorList>
    </citation>
    <scope>NUCLEOTIDE SEQUENCE [LARGE SCALE GENOMIC DNA]</scope>
    <source>
        <strain evidence="5">ATCC BAA-594 / HTCC2503 / KCTC 12087</strain>
    </source>
</reference>
<dbReference type="eggNOG" id="COG0110">
    <property type="taxonomic scope" value="Bacteria"/>
</dbReference>
<feature type="compositionally biased region" description="Basic and acidic residues" evidence="3">
    <location>
        <begin position="1"/>
        <end position="13"/>
    </location>
</feature>
<keyword evidence="2" id="KW-0808">Transferase</keyword>
<dbReference type="EMBL" id="CP002156">
    <property type="protein sequence ID" value="ADM10312.1"/>
    <property type="molecule type" value="Genomic_DNA"/>
</dbReference>
<evidence type="ECO:0000313" key="4">
    <source>
        <dbReference type="EMBL" id="ADM10312.1"/>
    </source>
</evidence>
<dbReference type="GO" id="GO:0008374">
    <property type="term" value="F:O-acyltransferase activity"/>
    <property type="evidence" value="ECO:0007669"/>
    <property type="project" value="TreeGrafter"/>
</dbReference>
<reference evidence="4 5" key="2">
    <citation type="journal article" date="2011" name="J. Bacteriol.">
        <title>Complete genome sequence of strain HTCC2503T of Parvularcula bermudensis, the type species of the order "Parvularculales" in the class Alphaproteobacteria.</title>
        <authorList>
            <person name="Oh H.M."/>
            <person name="Kang I."/>
            <person name="Vergin K.L."/>
            <person name="Kang D."/>
            <person name="Rhee K.H."/>
            <person name="Giovannoni S.J."/>
            <person name="Cho J.C."/>
        </authorList>
    </citation>
    <scope>NUCLEOTIDE SEQUENCE [LARGE SCALE GENOMIC DNA]</scope>
    <source>
        <strain evidence="5">ATCC BAA-594 / HTCC2503 / KCTC 12087</strain>
    </source>
</reference>